<sequence length="81" mass="8674">RGGVAGLITMIIGDVANVASDEADTRSWRTLPSQMDYAELDLAPGTYDIAVYPMGVSGPVVNRRVTLVPGQFVLLHETDGR</sequence>
<accession>T0ZIP1</accession>
<reference evidence="1" key="2">
    <citation type="journal article" date="2014" name="ISME J.">
        <title>Microbial stratification in low pH oxic and suboxic macroscopic growths along an acid mine drainage.</title>
        <authorList>
            <person name="Mendez-Garcia C."/>
            <person name="Mesa V."/>
            <person name="Sprenger R.R."/>
            <person name="Richter M."/>
            <person name="Diez M.S."/>
            <person name="Solano J."/>
            <person name="Bargiela R."/>
            <person name="Golyshina O.V."/>
            <person name="Manteca A."/>
            <person name="Ramos J.L."/>
            <person name="Gallego J.R."/>
            <person name="Llorente I."/>
            <person name="Martins Dos Santos V.A."/>
            <person name="Jensen O.N."/>
            <person name="Pelaez A.I."/>
            <person name="Sanchez J."/>
            <person name="Ferrer M."/>
        </authorList>
    </citation>
    <scope>NUCLEOTIDE SEQUENCE</scope>
</reference>
<feature type="non-terminal residue" evidence="1">
    <location>
        <position position="1"/>
    </location>
</feature>
<reference evidence="1" key="1">
    <citation type="submission" date="2013-08" db="EMBL/GenBank/DDBJ databases">
        <authorList>
            <person name="Mendez C."/>
            <person name="Richter M."/>
            <person name="Ferrer M."/>
            <person name="Sanchez J."/>
        </authorList>
    </citation>
    <scope>NUCLEOTIDE SEQUENCE</scope>
</reference>
<protein>
    <submittedName>
        <fullName evidence="1">Uncharacterized protein</fullName>
    </submittedName>
</protein>
<comment type="caution">
    <text evidence="1">The sequence shown here is derived from an EMBL/GenBank/DDBJ whole genome shotgun (WGS) entry which is preliminary data.</text>
</comment>
<proteinExistence type="predicted"/>
<name>T0ZIP1_9ZZZZ</name>
<gene>
    <name evidence="1" type="ORF">B1A_14146</name>
</gene>
<evidence type="ECO:0000313" key="1">
    <source>
        <dbReference type="EMBL" id="EQD48191.1"/>
    </source>
</evidence>
<dbReference type="EMBL" id="AUZX01010378">
    <property type="protein sequence ID" value="EQD48191.1"/>
    <property type="molecule type" value="Genomic_DNA"/>
</dbReference>
<dbReference type="AlphaFoldDB" id="T0ZIP1"/>
<organism evidence="1">
    <name type="scientific">mine drainage metagenome</name>
    <dbReference type="NCBI Taxonomy" id="410659"/>
    <lineage>
        <taxon>unclassified sequences</taxon>
        <taxon>metagenomes</taxon>
        <taxon>ecological metagenomes</taxon>
    </lineage>
</organism>